<keyword evidence="2" id="KW-0813">Transport</keyword>
<dbReference type="RefSeq" id="YP_009476679.1">
    <property type="nucleotide sequence ID" value="NC_037452.1"/>
</dbReference>
<evidence type="ECO:0000256" key="4">
    <source>
        <dbReference type="ARBA" id="ARBA00022781"/>
    </source>
</evidence>
<evidence type="ECO:0000256" key="8">
    <source>
        <dbReference type="SAM" id="Phobius"/>
    </source>
</evidence>
<name>A0A2P1G892_9CRYP</name>
<keyword evidence="3" id="KW-0138">CF(0)</keyword>
<evidence type="ECO:0000256" key="2">
    <source>
        <dbReference type="ARBA" id="ARBA00022448"/>
    </source>
</evidence>
<reference evidence="9" key="1">
    <citation type="journal article" date="2018" name="BMC Genomics">
        <title>Comparative mitochondrial genomics of cryptophyte algae: gene shuffling and dynamic mobile genetic elements.</title>
        <authorList>
            <person name="Kim J.I."/>
            <person name="Yoon H.S."/>
            <person name="Yi G."/>
            <person name="Shin W."/>
            <person name="Archibald J.M."/>
        </authorList>
    </citation>
    <scope>NUCLEOTIDE SEQUENCE</scope>
    <source>
        <strain evidence="9">CCMP1868</strain>
    </source>
</reference>
<protein>
    <submittedName>
        <fullName evidence="9">ATP synthase F0 subunit 4</fullName>
    </submittedName>
</protein>
<evidence type="ECO:0000256" key="7">
    <source>
        <dbReference type="ARBA" id="ARBA00023136"/>
    </source>
</evidence>
<proteinExistence type="predicted"/>
<dbReference type="GO" id="GO:0045259">
    <property type="term" value="C:proton-transporting ATP synthase complex"/>
    <property type="evidence" value="ECO:0007669"/>
    <property type="project" value="UniProtKB-KW"/>
</dbReference>
<evidence type="ECO:0000313" key="9">
    <source>
        <dbReference type="EMBL" id="AVM81172.1"/>
    </source>
</evidence>
<evidence type="ECO:0000256" key="3">
    <source>
        <dbReference type="ARBA" id="ARBA00022547"/>
    </source>
</evidence>
<dbReference type="GO" id="GO:0015986">
    <property type="term" value="P:proton motive force-driven ATP synthesis"/>
    <property type="evidence" value="ECO:0007669"/>
    <property type="project" value="InterPro"/>
</dbReference>
<keyword evidence="5" id="KW-0406">Ion transport</keyword>
<geneLocation type="mitochondrion" evidence="9"/>
<dbReference type="EMBL" id="MG680943">
    <property type="protein sequence ID" value="AVM81172.1"/>
    <property type="molecule type" value="Genomic_DNA"/>
</dbReference>
<comment type="subcellular location">
    <subcellularLocation>
        <location evidence="1">Mitochondrion membrane</location>
    </subcellularLocation>
</comment>
<accession>A0A2P1G892</accession>
<dbReference type="GeneID" id="36493106"/>
<dbReference type="Pfam" id="PF05405">
    <property type="entry name" value="Mt_ATP-synt_B"/>
    <property type="match status" value="1"/>
</dbReference>
<evidence type="ECO:0000256" key="6">
    <source>
        <dbReference type="ARBA" id="ARBA00023128"/>
    </source>
</evidence>
<dbReference type="AlphaFoldDB" id="A0A2P1G892"/>
<organism evidence="9">
    <name type="scientific">Storeatula sp. CCMP1868</name>
    <dbReference type="NCBI Taxonomy" id="195070"/>
    <lineage>
        <taxon>Eukaryota</taxon>
        <taxon>Cryptophyceae</taxon>
        <taxon>Pyrenomonadales</taxon>
        <taxon>Pyrenomonadaceae</taxon>
        <taxon>Storeatula</taxon>
    </lineage>
</organism>
<gene>
    <name evidence="9" type="primary">atp4</name>
    <name evidence="9" type="ORF">StoMt_p043</name>
</gene>
<dbReference type="GO" id="GO:0031966">
    <property type="term" value="C:mitochondrial membrane"/>
    <property type="evidence" value="ECO:0007669"/>
    <property type="project" value="UniProtKB-SubCell"/>
</dbReference>
<dbReference type="GO" id="GO:0015078">
    <property type="term" value="F:proton transmembrane transporter activity"/>
    <property type="evidence" value="ECO:0007669"/>
    <property type="project" value="InterPro"/>
</dbReference>
<sequence>MNYNLVFKFALIFFILISKEFIVFNEEVLVLLAFLVFIFLVIKFVKNSINDSLNEKLEIIRKEFEFYKNLQKQTISYLINYHLKQISLVKNMKTILNLGNMELNYTKDYFSLFWFNKVKVNFEEKTKKLTSFEFQKNLFIQSFYVSNLVNALIIEYSLLNQFITTVKLNSHTKKLKKSIITKSLNVFNNL</sequence>
<keyword evidence="7 8" id="KW-0472">Membrane</keyword>
<feature type="transmembrane region" description="Helical" evidence="8">
    <location>
        <begin position="5"/>
        <end position="22"/>
    </location>
</feature>
<dbReference type="InterPro" id="IPR008688">
    <property type="entry name" value="ATP_synth_Bsub_B/MI25"/>
</dbReference>
<keyword evidence="4" id="KW-0375">Hydrogen ion transport</keyword>
<evidence type="ECO:0000256" key="5">
    <source>
        <dbReference type="ARBA" id="ARBA00023065"/>
    </source>
</evidence>
<evidence type="ECO:0000256" key="1">
    <source>
        <dbReference type="ARBA" id="ARBA00004325"/>
    </source>
</evidence>
<keyword evidence="8" id="KW-1133">Transmembrane helix</keyword>
<feature type="transmembrane region" description="Helical" evidence="8">
    <location>
        <begin position="28"/>
        <end position="45"/>
    </location>
</feature>
<keyword evidence="6 9" id="KW-0496">Mitochondrion</keyword>
<keyword evidence="8" id="KW-0812">Transmembrane</keyword>